<reference evidence="2" key="1">
    <citation type="submission" date="2022-11" db="UniProtKB">
        <authorList>
            <consortium name="WormBaseParasite"/>
        </authorList>
    </citation>
    <scope>IDENTIFICATION</scope>
</reference>
<evidence type="ECO:0000313" key="2">
    <source>
        <dbReference type="WBParaSite" id="PS1159_v2.g6003.t1"/>
    </source>
</evidence>
<accession>A0AC35GJF1</accession>
<sequence>MTAETFKAHSNIGIFKTLTTDPRIFSPNSDALISIKFTFRKKVLKLNDLDSNALELDEKFIAKSQFAITEIEMGQWILVSVSAKSNLENNVLKLELIQEFLESYFTNPESSEIPNEASDFLYKFVTSETINLQQKNPSVSFKEFFESLKRTYEKHRCFPISVKLTSLLDLGFFTIDNRLETLQNSKFNSHKYFLKFFRESLCHFRKKR</sequence>
<protein>
    <submittedName>
        <fullName evidence="2">Uncharacterized protein</fullName>
    </submittedName>
</protein>
<dbReference type="Proteomes" id="UP000887580">
    <property type="component" value="Unplaced"/>
</dbReference>
<evidence type="ECO:0000313" key="1">
    <source>
        <dbReference type="Proteomes" id="UP000887580"/>
    </source>
</evidence>
<name>A0AC35GJF1_9BILA</name>
<organism evidence="1 2">
    <name type="scientific">Panagrolaimus sp. PS1159</name>
    <dbReference type="NCBI Taxonomy" id="55785"/>
    <lineage>
        <taxon>Eukaryota</taxon>
        <taxon>Metazoa</taxon>
        <taxon>Ecdysozoa</taxon>
        <taxon>Nematoda</taxon>
        <taxon>Chromadorea</taxon>
        <taxon>Rhabditida</taxon>
        <taxon>Tylenchina</taxon>
        <taxon>Panagrolaimomorpha</taxon>
        <taxon>Panagrolaimoidea</taxon>
        <taxon>Panagrolaimidae</taxon>
        <taxon>Panagrolaimus</taxon>
    </lineage>
</organism>
<proteinExistence type="predicted"/>
<dbReference type="WBParaSite" id="PS1159_v2.g6003.t1">
    <property type="protein sequence ID" value="PS1159_v2.g6003.t1"/>
    <property type="gene ID" value="PS1159_v2.g6003"/>
</dbReference>